<name>A0A5C3M0D9_9AGAR</name>
<reference evidence="2 3" key="1">
    <citation type="journal article" date="2019" name="Nat. Ecol. Evol.">
        <title>Megaphylogeny resolves global patterns of mushroom evolution.</title>
        <authorList>
            <person name="Varga T."/>
            <person name="Krizsan K."/>
            <person name="Foldi C."/>
            <person name="Dima B."/>
            <person name="Sanchez-Garcia M."/>
            <person name="Sanchez-Ramirez S."/>
            <person name="Szollosi G.J."/>
            <person name="Szarkandi J.G."/>
            <person name="Papp V."/>
            <person name="Albert L."/>
            <person name="Andreopoulos W."/>
            <person name="Angelini C."/>
            <person name="Antonin V."/>
            <person name="Barry K.W."/>
            <person name="Bougher N.L."/>
            <person name="Buchanan P."/>
            <person name="Buyck B."/>
            <person name="Bense V."/>
            <person name="Catcheside P."/>
            <person name="Chovatia M."/>
            <person name="Cooper J."/>
            <person name="Damon W."/>
            <person name="Desjardin D."/>
            <person name="Finy P."/>
            <person name="Geml J."/>
            <person name="Haridas S."/>
            <person name="Hughes K."/>
            <person name="Justo A."/>
            <person name="Karasinski D."/>
            <person name="Kautmanova I."/>
            <person name="Kiss B."/>
            <person name="Kocsube S."/>
            <person name="Kotiranta H."/>
            <person name="LaButti K.M."/>
            <person name="Lechner B.E."/>
            <person name="Liimatainen K."/>
            <person name="Lipzen A."/>
            <person name="Lukacs Z."/>
            <person name="Mihaltcheva S."/>
            <person name="Morgado L.N."/>
            <person name="Niskanen T."/>
            <person name="Noordeloos M.E."/>
            <person name="Ohm R.A."/>
            <person name="Ortiz-Santana B."/>
            <person name="Ovrebo C."/>
            <person name="Racz N."/>
            <person name="Riley R."/>
            <person name="Savchenko A."/>
            <person name="Shiryaev A."/>
            <person name="Soop K."/>
            <person name="Spirin V."/>
            <person name="Szebenyi C."/>
            <person name="Tomsovsky M."/>
            <person name="Tulloss R.E."/>
            <person name="Uehling J."/>
            <person name="Grigoriev I.V."/>
            <person name="Vagvolgyi C."/>
            <person name="Papp T."/>
            <person name="Martin F.M."/>
            <person name="Miettinen O."/>
            <person name="Hibbett D.S."/>
            <person name="Nagy L.G."/>
        </authorList>
    </citation>
    <scope>NUCLEOTIDE SEQUENCE [LARGE SCALE GENOMIC DNA]</scope>
    <source>
        <strain evidence="2 3">CBS 166.37</strain>
    </source>
</reference>
<sequence>MAAINKLLKCDEHPACCYLTPTFTNRITDSFSLLYDGRPPPLDYSVSSSSFPINSDNHGCYSIFTVTTILVSVIVSLAKTYRKPSVAGHQKNSDDKSTVSAQGSGETNSIFGSIPVSYSTIDRSTYF</sequence>
<gene>
    <name evidence="2" type="ORF">BDQ12DRAFT_126333</name>
</gene>
<evidence type="ECO:0000256" key="1">
    <source>
        <dbReference type="SAM" id="MobiDB-lite"/>
    </source>
</evidence>
<dbReference type="EMBL" id="ML213604">
    <property type="protein sequence ID" value="TFK38237.1"/>
    <property type="molecule type" value="Genomic_DNA"/>
</dbReference>
<proteinExistence type="predicted"/>
<evidence type="ECO:0000313" key="3">
    <source>
        <dbReference type="Proteomes" id="UP000308652"/>
    </source>
</evidence>
<feature type="region of interest" description="Disordered" evidence="1">
    <location>
        <begin position="85"/>
        <end position="105"/>
    </location>
</feature>
<protein>
    <submittedName>
        <fullName evidence="2">Uncharacterized protein</fullName>
    </submittedName>
</protein>
<accession>A0A5C3M0D9</accession>
<evidence type="ECO:0000313" key="2">
    <source>
        <dbReference type="EMBL" id="TFK38237.1"/>
    </source>
</evidence>
<organism evidence="2 3">
    <name type="scientific">Crucibulum laeve</name>
    <dbReference type="NCBI Taxonomy" id="68775"/>
    <lineage>
        <taxon>Eukaryota</taxon>
        <taxon>Fungi</taxon>
        <taxon>Dikarya</taxon>
        <taxon>Basidiomycota</taxon>
        <taxon>Agaricomycotina</taxon>
        <taxon>Agaricomycetes</taxon>
        <taxon>Agaricomycetidae</taxon>
        <taxon>Agaricales</taxon>
        <taxon>Agaricineae</taxon>
        <taxon>Nidulariaceae</taxon>
        <taxon>Crucibulum</taxon>
    </lineage>
</organism>
<dbReference type="AlphaFoldDB" id="A0A5C3M0D9"/>
<keyword evidence="3" id="KW-1185">Reference proteome</keyword>
<dbReference type="Proteomes" id="UP000308652">
    <property type="component" value="Unassembled WGS sequence"/>
</dbReference>